<evidence type="ECO:0000313" key="10">
    <source>
        <dbReference type="Proteomes" id="UP000320146"/>
    </source>
</evidence>
<evidence type="ECO:0000256" key="2">
    <source>
        <dbReference type="ARBA" id="ARBA00012163"/>
    </source>
</evidence>
<evidence type="ECO:0000256" key="1">
    <source>
        <dbReference type="ARBA" id="ARBA00001849"/>
    </source>
</evidence>
<keyword evidence="4" id="KW-0540">Nuclease</keyword>
<dbReference type="InterPro" id="IPR050180">
    <property type="entry name" value="RNR_Ribonuclease"/>
</dbReference>
<feature type="domain" description="S1 motif" evidence="8">
    <location>
        <begin position="417"/>
        <end position="497"/>
    </location>
</feature>
<proteinExistence type="predicted"/>
<dbReference type="InterPro" id="IPR004476">
    <property type="entry name" value="RNase_II/RNase_R"/>
</dbReference>
<dbReference type="PROSITE" id="PS50126">
    <property type="entry name" value="S1"/>
    <property type="match status" value="1"/>
</dbReference>
<gene>
    <name evidence="9" type="ORF">EVA99_02770</name>
</gene>
<dbReference type="NCBIfam" id="TIGR00358">
    <property type="entry name" value="3_prime_RNase"/>
    <property type="match status" value="1"/>
</dbReference>
<dbReference type="SMART" id="SM00955">
    <property type="entry name" value="RNB"/>
    <property type="match status" value="1"/>
</dbReference>
<keyword evidence="3" id="KW-0963">Cytoplasm</keyword>
<dbReference type="PANTHER" id="PTHR23355:SF9">
    <property type="entry name" value="DIS3-LIKE EXONUCLEASE 2"/>
    <property type="match status" value="1"/>
</dbReference>
<name>A0A520MRT3_9GAMM</name>
<dbReference type="InterPro" id="IPR012340">
    <property type="entry name" value="NA-bd_OB-fold"/>
</dbReference>
<dbReference type="AlphaFoldDB" id="A0A520MRT3"/>
<dbReference type="GO" id="GO:0005829">
    <property type="term" value="C:cytosol"/>
    <property type="evidence" value="ECO:0007669"/>
    <property type="project" value="TreeGrafter"/>
</dbReference>
<dbReference type="GO" id="GO:0003723">
    <property type="term" value="F:RNA binding"/>
    <property type="evidence" value="ECO:0007669"/>
    <property type="project" value="UniProtKB-KW"/>
</dbReference>
<comment type="catalytic activity">
    <reaction evidence="1">
        <text>Exonucleolytic cleavage in the 3'- to 5'-direction to yield nucleoside 5'-phosphates.</text>
        <dbReference type="EC" id="3.1.13.1"/>
    </reaction>
</comment>
<dbReference type="Gene3D" id="2.40.50.140">
    <property type="entry name" value="Nucleic acid-binding proteins"/>
    <property type="match status" value="1"/>
</dbReference>
<keyword evidence="5" id="KW-0378">Hydrolase</keyword>
<protein>
    <recommendedName>
        <fullName evidence="2">exoribonuclease II</fullName>
        <ecNumber evidence="2">3.1.13.1</ecNumber>
    </recommendedName>
</protein>
<dbReference type="CDD" id="cd04471">
    <property type="entry name" value="S1_RNase_R"/>
    <property type="match status" value="1"/>
</dbReference>
<dbReference type="GO" id="GO:0006402">
    <property type="term" value="P:mRNA catabolic process"/>
    <property type="evidence" value="ECO:0007669"/>
    <property type="project" value="TreeGrafter"/>
</dbReference>
<dbReference type="InterPro" id="IPR022966">
    <property type="entry name" value="RNase_II/R_CS"/>
</dbReference>
<evidence type="ECO:0000256" key="6">
    <source>
        <dbReference type="ARBA" id="ARBA00022839"/>
    </source>
</evidence>
<evidence type="ECO:0000256" key="3">
    <source>
        <dbReference type="ARBA" id="ARBA00022490"/>
    </source>
</evidence>
<dbReference type="EMBL" id="SHBL01000019">
    <property type="protein sequence ID" value="RZO23931.1"/>
    <property type="molecule type" value="Genomic_DNA"/>
</dbReference>
<dbReference type="Pfam" id="PF00575">
    <property type="entry name" value="S1"/>
    <property type="match status" value="1"/>
</dbReference>
<dbReference type="PROSITE" id="PS01175">
    <property type="entry name" value="RIBONUCLEASE_II"/>
    <property type="match status" value="1"/>
</dbReference>
<dbReference type="InterPro" id="IPR003029">
    <property type="entry name" value="S1_domain"/>
</dbReference>
<evidence type="ECO:0000259" key="8">
    <source>
        <dbReference type="PROSITE" id="PS50126"/>
    </source>
</evidence>
<accession>A0A520MRT3</accession>
<organism evidence="9 10">
    <name type="scientific">SAR86 cluster bacterium</name>
    <dbReference type="NCBI Taxonomy" id="2030880"/>
    <lineage>
        <taxon>Bacteria</taxon>
        <taxon>Pseudomonadati</taxon>
        <taxon>Pseudomonadota</taxon>
        <taxon>Gammaproteobacteria</taxon>
        <taxon>SAR86 cluster</taxon>
    </lineage>
</organism>
<dbReference type="SUPFAM" id="SSF50249">
    <property type="entry name" value="Nucleic acid-binding proteins"/>
    <property type="match status" value="2"/>
</dbReference>
<dbReference type="PANTHER" id="PTHR23355">
    <property type="entry name" value="RIBONUCLEASE"/>
    <property type="match status" value="1"/>
</dbReference>
<dbReference type="GO" id="GO:0008859">
    <property type="term" value="F:exoribonuclease II activity"/>
    <property type="evidence" value="ECO:0007669"/>
    <property type="project" value="UniProtKB-EC"/>
</dbReference>
<evidence type="ECO:0000256" key="4">
    <source>
        <dbReference type="ARBA" id="ARBA00022722"/>
    </source>
</evidence>
<dbReference type="EC" id="3.1.13.1" evidence="2"/>
<evidence type="ECO:0000313" key="9">
    <source>
        <dbReference type="EMBL" id="RZO23931.1"/>
    </source>
</evidence>
<comment type="caution">
    <text evidence="9">The sequence shown here is derived from an EMBL/GenBank/DDBJ whole genome shotgun (WGS) entry which is preliminary data.</text>
</comment>
<reference evidence="9 10" key="1">
    <citation type="submission" date="2019-02" db="EMBL/GenBank/DDBJ databases">
        <title>Prokaryotic population dynamics and viral predation in marine succession experiment using metagenomics: the confinement effect.</title>
        <authorList>
            <person name="Haro-Moreno J.M."/>
            <person name="Rodriguez-Valera F."/>
            <person name="Lopez-Perez M."/>
        </authorList>
    </citation>
    <scope>NUCLEOTIDE SEQUENCE [LARGE SCALE GENOMIC DNA]</scope>
    <source>
        <strain evidence="9">MED-G166</strain>
    </source>
</reference>
<dbReference type="InterPro" id="IPR001900">
    <property type="entry name" value="RNase_II/R"/>
</dbReference>
<dbReference type="SMART" id="SM00316">
    <property type="entry name" value="S1"/>
    <property type="match status" value="1"/>
</dbReference>
<keyword evidence="6" id="KW-0269">Exonuclease</keyword>
<dbReference type="Proteomes" id="UP000320146">
    <property type="component" value="Unassembled WGS sequence"/>
</dbReference>
<evidence type="ECO:0000256" key="5">
    <source>
        <dbReference type="ARBA" id="ARBA00022801"/>
    </source>
</evidence>
<sequence length="497" mass="57094">MAKFLTSNNLSFKPSLQDFHAKALSDYGIDDIWPESVLKAAKIASDKLTEDKDYLEEFPFVTIDGEDAKDFDDAIFCTFNKDGFHLKVAIADVSFFVKELSALDLEAARRTTSVYLPKKVVPMLPERLSNELCSLQPNKRRRCLCVEINFDKDGHITNYKFHRGIIKSVARLTYTEVEEQLLNEVKDTKYKKSLEASFALFNKLTINKGYRGALDFSINEPFLKTKSDGSVHDIVSRKRLTAHKLIEEFMLAANISAADFLSYYPEQGIYRNHEHPESLKIERLSQVLKNRGINWNGDKEDINNLGTFINKVHKREDASILNMLILQSMQRAEYSTINKGHFGLKFAKYTHFTSPIRRYPDLLVHRLIIASLDQKEFNFDGLQLTLEDCSIKEKSAEFASKQVIQNLICNYVKQFSGKNFSGYVTGVKEFGLFVEIPKLFTSGLLHVNDLPNDYYRYNARHHCLDGKRRGNKFSLGDRIDVFIGDVKELEGKISLYY</sequence>
<dbReference type="Pfam" id="PF00773">
    <property type="entry name" value="RNB"/>
    <property type="match status" value="1"/>
</dbReference>
<keyword evidence="7" id="KW-0694">RNA-binding</keyword>
<evidence type="ECO:0000256" key="7">
    <source>
        <dbReference type="ARBA" id="ARBA00022884"/>
    </source>
</evidence>